<feature type="transmembrane region" description="Helical" evidence="1">
    <location>
        <begin position="21"/>
        <end position="45"/>
    </location>
</feature>
<keyword evidence="1" id="KW-0812">Transmembrane</keyword>
<keyword evidence="1" id="KW-1133">Transmembrane helix</keyword>
<sequence>MKSHHCSTNVRRRRHVATRQGATLIDVAIGSMLLSLLLIPSVRWIGHSESINQRLEDRDAMLFEAESFIEILKVKMSEPSEFASAFDRPIDDLTKVVSPSGKVFLAQYQLEPDKTLPTAKLLSIRVTVWRDANSNARIDATEVSESLQTQMASP</sequence>
<organism evidence="2 3">
    <name type="scientific">Rubripirellula tenax</name>
    <dbReference type="NCBI Taxonomy" id="2528015"/>
    <lineage>
        <taxon>Bacteria</taxon>
        <taxon>Pseudomonadati</taxon>
        <taxon>Planctomycetota</taxon>
        <taxon>Planctomycetia</taxon>
        <taxon>Pirellulales</taxon>
        <taxon>Pirellulaceae</taxon>
        <taxon>Rubripirellula</taxon>
    </lineage>
</organism>
<dbReference type="EMBL" id="SJPW01000004">
    <property type="protein sequence ID" value="TWU54655.1"/>
    <property type="molecule type" value="Genomic_DNA"/>
</dbReference>
<dbReference type="AlphaFoldDB" id="A0A5C6F0U5"/>
<reference evidence="2 3" key="1">
    <citation type="submission" date="2019-02" db="EMBL/GenBank/DDBJ databases">
        <title>Deep-cultivation of Planctomycetes and their phenomic and genomic characterization uncovers novel biology.</title>
        <authorList>
            <person name="Wiegand S."/>
            <person name="Jogler M."/>
            <person name="Boedeker C."/>
            <person name="Pinto D."/>
            <person name="Vollmers J."/>
            <person name="Rivas-Marin E."/>
            <person name="Kohn T."/>
            <person name="Peeters S.H."/>
            <person name="Heuer A."/>
            <person name="Rast P."/>
            <person name="Oberbeckmann S."/>
            <person name="Bunk B."/>
            <person name="Jeske O."/>
            <person name="Meyerdierks A."/>
            <person name="Storesund J.E."/>
            <person name="Kallscheuer N."/>
            <person name="Luecker S."/>
            <person name="Lage O.M."/>
            <person name="Pohl T."/>
            <person name="Merkel B.J."/>
            <person name="Hornburger P."/>
            <person name="Mueller R.-W."/>
            <person name="Bruemmer F."/>
            <person name="Labrenz M."/>
            <person name="Spormann A.M."/>
            <person name="Op Den Camp H."/>
            <person name="Overmann J."/>
            <person name="Amann R."/>
            <person name="Jetten M.S.M."/>
            <person name="Mascher T."/>
            <person name="Medema M.H."/>
            <person name="Devos D.P."/>
            <person name="Kaster A.-K."/>
            <person name="Ovreas L."/>
            <person name="Rohde M."/>
            <person name="Galperin M.Y."/>
            <person name="Jogler C."/>
        </authorList>
    </citation>
    <scope>NUCLEOTIDE SEQUENCE [LARGE SCALE GENOMIC DNA]</scope>
    <source>
        <strain evidence="2 3">Poly51</strain>
    </source>
</reference>
<accession>A0A5C6F0U5</accession>
<evidence type="ECO:0000256" key="1">
    <source>
        <dbReference type="SAM" id="Phobius"/>
    </source>
</evidence>
<name>A0A5C6F0U5_9BACT</name>
<proteinExistence type="predicted"/>
<dbReference type="OrthoDB" id="290315at2"/>
<dbReference type="RefSeq" id="WP_146458834.1">
    <property type="nucleotide sequence ID" value="NZ_SJPW01000004.1"/>
</dbReference>
<evidence type="ECO:0000313" key="2">
    <source>
        <dbReference type="EMBL" id="TWU54655.1"/>
    </source>
</evidence>
<keyword evidence="3" id="KW-1185">Reference proteome</keyword>
<evidence type="ECO:0000313" key="3">
    <source>
        <dbReference type="Proteomes" id="UP000318288"/>
    </source>
</evidence>
<gene>
    <name evidence="2" type="ORF">Poly51_33740</name>
</gene>
<dbReference type="Proteomes" id="UP000318288">
    <property type="component" value="Unassembled WGS sequence"/>
</dbReference>
<keyword evidence="1" id="KW-0472">Membrane</keyword>
<comment type="caution">
    <text evidence="2">The sequence shown here is derived from an EMBL/GenBank/DDBJ whole genome shotgun (WGS) entry which is preliminary data.</text>
</comment>
<protein>
    <submittedName>
        <fullName evidence="2">Uncharacterized protein</fullName>
    </submittedName>
</protein>